<evidence type="ECO:0000313" key="4">
    <source>
        <dbReference type="Proteomes" id="UP000694388"/>
    </source>
</evidence>
<comment type="cofactor">
    <cofactor evidence="2">
        <name>Mg(2+)</name>
        <dbReference type="ChEBI" id="CHEBI:18420"/>
    </cofactor>
</comment>
<feature type="binding site" evidence="2">
    <location>
        <position position="359"/>
    </location>
    <ligand>
        <name>Mg(2+)</name>
        <dbReference type="ChEBI" id="CHEBI:18420"/>
        <label>1</label>
        <note>catalytic</note>
    </ligand>
</feature>
<evidence type="ECO:0000256" key="1">
    <source>
        <dbReference type="ARBA" id="ARBA00009759"/>
    </source>
</evidence>
<evidence type="ECO:0000256" key="2">
    <source>
        <dbReference type="PIRSR" id="PIRSR600760-2"/>
    </source>
</evidence>
<dbReference type="Gene3D" id="3.40.190.80">
    <property type="match status" value="1"/>
</dbReference>
<feature type="binding site" evidence="2">
    <location>
        <position position="212"/>
    </location>
    <ligand>
        <name>Mg(2+)</name>
        <dbReference type="ChEBI" id="CHEBI:18420"/>
        <label>1</label>
        <note>catalytic</note>
    </ligand>
</feature>
<dbReference type="Proteomes" id="UP000694388">
    <property type="component" value="Unplaced"/>
</dbReference>
<dbReference type="GO" id="GO:0046854">
    <property type="term" value="P:phosphatidylinositol phosphate biosynthetic process"/>
    <property type="evidence" value="ECO:0007669"/>
    <property type="project" value="InterPro"/>
</dbReference>
<dbReference type="Gene3D" id="3.30.540.10">
    <property type="entry name" value="Fructose-1,6-Bisphosphatase, subunit A, domain 1"/>
    <property type="match status" value="2"/>
</dbReference>
<accession>A0A8C4WXU9</accession>
<feature type="binding site" evidence="2">
    <location>
        <position position="209"/>
    </location>
    <ligand>
        <name>Mg(2+)</name>
        <dbReference type="ChEBI" id="CHEBI:18420"/>
        <label>1</label>
        <note>catalytic</note>
    </ligand>
</feature>
<keyword evidence="2" id="KW-0479">Metal-binding</keyword>
<dbReference type="GO" id="GO:0046872">
    <property type="term" value="F:metal ion binding"/>
    <property type="evidence" value="ECO:0007669"/>
    <property type="project" value="UniProtKB-KW"/>
</dbReference>
<dbReference type="InterPro" id="IPR020550">
    <property type="entry name" value="Inositol_monophosphatase_CS"/>
</dbReference>
<dbReference type="PROSITE" id="PS00630">
    <property type="entry name" value="IMP_2"/>
    <property type="match status" value="1"/>
</dbReference>
<name>A0A8C4WXU9_EPTBU</name>
<dbReference type="Pfam" id="PF00459">
    <property type="entry name" value="Inositol_P"/>
    <property type="match status" value="1"/>
</dbReference>
<dbReference type="GeneTree" id="ENSGT00940000156785"/>
<sequence>MSISGGCGITATLLHCLVQASEKAAAIARLCRSENALFELLVQEKTGGDKNKKFVSDFKTLADVLIQEVIKHDVGVKVRHCSASAPSDPVYHLVHHLYCLSALTSLLCFVFIIRMLVTHVFLQFPVLVGHIHGEENSKFTNGLGESETVRVCASVADTAVLLTRILDGNARAGQLLAHAVHVEPEIMVDHRIRGLRLDEPPNNLAIWVDPIDSTNQYIQGGYNMSEHTRPHSQGLPCVTVLIGVYERIGGLPVMGVVNQPFVHYDGENGRWSGNVFWGVCCNGEQASSLSPPDSTSPADTFSLVLSSSEDRAFRSTLEEAFGPDNIYLAAGAGYKELCVAKGLASVFVSSEDGGTYMWDSCGPHALLRALGGGIVRLKSCLEDYRHKGPSALASTPQIRYHKPLLSREGAQQWANEGGLVAYSSDKSLCAVIEALAQACGPDDTTTDKL</sequence>
<reference evidence="3" key="2">
    <citation type="submission" date="2025-09" db="UniProtKB">
        <authorList>
            <consortium name="Ensembl"/>
        </authorList>
    </citation>
    <scope>IDENTIFICATION</scope>
</reference>
<dbReference type="SUPFAM" id="SSF56655">
    <property type="entry name" value="Carbohydrate phosphatase"/>
    <property type="match status" value="2"/>
</dbReference>
<dbReference type="InterPro" id="IPR050725">
    <property type="entry name" value="CysQ/Inositol_MonoPase"/>
</dbReference>
<comment type="similarity">
    <text evidence="1">Belongs to the inositol monophosphatase superfamily.</text>
</comment>
<proteinExistence type="inferred from homology"/>
<organism evidence="3 4">
    <name type="scientific">Eptatretus burgeri</name>
    <name type="common">Inshore hagfish</name>
    <dbReference type="NCBI Taxonomy" id="7764"/>
    <lineage>
        <taxon>Eukaryota</taxon>
        <taxon>Metazoa</taxon>
        <taxon>Chordata</taxon>
        <taxon>Craniata</taxon>
        <taxon>Vertebrata</taxon>
        <taxon>Cyclostomata</taxon>
        <taxon>Myxini</taxon>
        <taxon>Myxiniformes</taxon>
        <taxon>Myxinidae</taxon>
        <taxon>Eptatretinae</taxon>
        <taxon>Eptatretus</taxon>
    </lineage>
</organism>
<reference evidence="3" key="1">
    <citation type="submission" date="2025-08" db="UniProtKB">
        <authorList>
            <consortium name="Ensembl"/>
        </authorList>
    </citation>
    <scope>IDENTIFICATION</scope>
</reference>
<keyword evidence="2" id="KW-0460">Magnesium</keyword>
<dbReference type="AlphaFoldDB" id="A0A8C4WXU9"/>
<evidence type="ECO:0000313" key="3">
    <source>
        <dbReference type="Ensembl" id="ENSEBUP00000018258.1"/>
    </source>
</evidence>
<dbReference type="PANTHER" id="PTHR43028:SF3">
    <property type="entry name" value="INOSITOL POLYPHOSPHATE 1-PHOSPHATASE"/>
    <property type="match status" value="1"/>
</dbReference>
<dbReference type="PANTHER" id="PTHR43028">
    <property type="entry name" value="3'(2'),5'-BISPHOSPHATE NUCLEOTIDASE 1"/>
    <property type="match status" value="1"/>
</dbReference>
<dbReference type="InterPro" id="IPR000760">
    <property type="entry name" value="Inositol_monophosphatase-like"/>
</dbReference>
<keyword evidence="4" id="KW-1185">Reference proteome</keyword>
<dbReference type="GO" id="GO:0004441">
    <property type="term" value="F:inositol-1,4-bisphosphate 1-phosphatase activity"/>
    <property type="evidence" value="ECO:0007669"/>
    <property type="project" value="TreeGrafter"/>
</dbReference>
<dbReference type="Ensembl" id="ENSEBUT00000018834.1">
    <property type="protein sequence ID" value="ENSEBUP00000018258.1"/>
    <property type="gene ID" value="ENSEBUG00000011399.1"/>
</dbReference>
<protein>
    <submittedName>
        <fullName evidence="3">Si:ch211-160o17.2</fullName>
    </submittedName>
</protein>
<feature type="binding site" evidence="2">
    <location>
        <position position="211"/>
    </location>
    <ligand>
        <name>Mg(2+)</name>
        <dbReference type="ChEBI" id="CHEBI:18420"/>
        <label>1</label>
        <note>catalytic</note>
    </ligand>
</feature>